<evidence type="ECO:0000313" key="1">
    <source>
        <dbReference type="EMBL" id="KHD05233.1"/>
    </source>
</evidence>
<evidence type="ECO:0000313" key="2">
    <source>
        <dbReference type="Proteomes" id="UP000030428"/>
    </source>
</evidence>
<reference evidence="1 2" key="1">
    <citation type="journal article" date="2016" name="Front. Microbiol.">
        <title>Single-Cell (Meta-)Genomics of a Dimorphic Candidatus Thiomargarita nelsonii Reveals Genomic Plasticity.</title>
        <authorList>
            <person name="Flood B.E."/>
            <person name="Fliss P."/>
            <person name="Jones D.S."/>
            <person name="Dick G.J."/>
            <person name="Jain S."/>
            <person name="Kaster A.K."/>
            <person name="Winkel M."/>
            <person name="Mussmann M."/>
            <person name="Bailey J."/>
        </authorList>
    </citation>
    <scope>NUCLEOTIDE SEQUENCE [LARGE SCALE GENOMIC DNA]</scope>
    <source>
        <strain evidence="1">Hydrate Ridge</strain>
    </source>
</reference>
<dbReference type="EMBL" id="JSZA02000010">
    <property type="protein sequence ID" value="KHD05233.1"/>
    <property type="molecule type" value="Genomic_DNA"/>
</dbReference>
<gene>
    <name evidence="1" type="ORF">PN36_03675</name>
</gene>
<comment type="caution">
    <text evidence="1">The sequence shown here is derived from an EMBL/GenBank/DDBJ whole genome shotgun (WGS) entry which is preliminary data.</text>
</comment>
<accession>A0A0A6P387</accession>
<sequence>MKKYTNVFEQAEKHKDEKHKKLICYARENDEVPFLEYMAKYELLESDGKKEIELKVKHILHIKDVLIYLFEHKGSYNLPQTEQYKDREIGI</sequence>
<dbReference type="Proteomes" id="UP000030428">
    <property type="component" value="Unassembled WGS sequence"/>
</dbReference>
<proteinExistence type="predicted"/>
<protein>
    <submittedName>
        <fullName evidence="1">Uncharacterized protein</fullName>
    </submittedName>
</protein>
<dbReference type="AlphaFoldDB" id="A0A0A6P387"/>
<keyword evidence="2" id="KW-1185">Reference proteome</keyword>
<organism evidence="1 2">
    <name type="scientific">Candidatus Thiomargarita nelsonii</name>
    <dbReference type="NCBI Taxonomy" id="1003181"/>
    <lineage>
        <taxon>Bacteria</taxon>
        <taxon>Pseudomonadati</taxon>
        <taxon>Pseudomonadota</taxon>
        <taxon>Gammaproteobacteria</taxon>
        <taxon>Thiotrichales</taxon>
        <taxon>Thiotrichaceae</taxon>
        <taxon>Thiomargarita</taxon>
    </lineage>
</organism>
<name>A0A0A6P387_9GAMM</name>